<name>A0A7W8DYI9_9BRAD</name>
<comment type="caution">
    <text evidence="1">The sequence shown here is derived from an EMBL/GenBank/DDBJ whole genome shotgun (WGS) entry which is preliminary data.</text>
</comment>
<gene>
    <name evidence="1" type="ORF">HNR60_001732</name>
</gene>
<dbReference type="Proteomes" id="UP000542353">
    <property type="component" value="Unassembled WGS sequence"/>
</dbReference>
<keyword evidence="2" id="KW-1185">Reference proteome</keyword>
<reference evidence="1 2" key="1">
    <citation type="submission" date="2020-08" db="EMBL/GenBank/DDBJ databases">
        <title>Genomic Encyclopedia of Type Strains, Phase IV (KMG-IV): sequencing the most valuable type-strain genomes for metagenomic binning, comparative biology and taxonomic classification.</title>
        <authorList>
            <person name="Goeker M."/>
        </authorList>
    </citation>
    <scope>NUCLEOTIDE SEQUENCE [LARGE SCALE GENOMIC DNA]</scope>
    <source>
        <strain evidence="1 2">DSM 12706</strain>
    </source>
</reference>
<dbReference type="EMBL" id="JACHIH010000007">
    <property type="protein sequence ID" value="MBB5046983.1"/>
    <property type="molecule type" value="Genomic_DNA"/>
</dbReference>
<organism evidence="1 2">
    <name type="scientific">Rhodopseudomonas rhenobacensis</name>
    <dbReference type="NCBI Taxonomy" id="87461"/>
    <lineage>
        <taxon>Bacteria</taxon>
        <taxon>Pseudomonadati</taxon>
        <taxon>Pseudomonadota</taxon>
        <taxon>Alphaproteobacteria</taxon>
        <taxon>Hyphomicrobiales</taxon>
        <taxon>Nitrobacteraceae</taxon>
        <taxon>Rhodopseudomonas</taxon>
    </lineage>
</organism>
<sequence>MKKAALLLGAAAALAGAGGIAGAYALGLRQRGIDPCDDIADAPVLVPRPMKRRSGFKILKLNYANGSHPLRLPQQAYSQKGGLPCIVETECLAHQSAGWSYNATFC</sequence>
<evidence type="ECO:0000313" key="2">
    <source>
        <dbReference type="Proteomes" id="UP000542353"/>
    </source>
</evidence>
<evidence type="ECO:0000313" key="1">
    <source>
        <dbReference type="EMBL" id="MBB5046983.1"/>
    </source>
</evidence>
<proteinExistence type="predicted"/>
<protein>
    <submittedName>
        <fullName evidence="1">Uncharacterized protein</fullName>
    </submittedName>
</protein>
<dbReference type="RefSeq" id="WP_246432866.1">
    <property type="nucleotide sequence ID" value="NZ_JACHIH010000007.1"/>
</dbReference>
<accession>A0A7W8DYI9</accession>
<dbReference type="AlphaFoldDB" id="A0A7W8DYI9"/>